<evidence type="ECO:0000259" key="13">
    <source>
        <dbReference type="Pfam" id="PF00675"/>
    </source>
</evidence>
<evidence type="ECO:0000256" key="11">
    <source>
        <dbReference type="ARBA" id="ARBA00024932"/>
    </source>
</evidence>
<evidence type="ECO:0000259" key="15">
    <source>
        <dbReference type="Pfam" id="PF22456"/>
    </source>
</evidence>
<organism evidence="16 17">
    <name type="scientific">Pantoea anthophila</name>
    <dbReference type="NCBI Taxonomy" id="470931"/>
    <lineage>
        <taxon>Bacteria</taxon>
        <taxon>Pseudomonadati</taxon>
        <taxon>Pseudomonadota</taxon>
        <taxon>Gammaproteobacteria</taxon>
        <taxon>Enterobacterales</taxon>
        <taxon>Erwiniaceae</taxon>
        <taxon>Pantoea</taxon>
    </lineage>
</organism>
<dbReference type="Proteomes" id="UP000316142">
    <property type="component" value="Unassembled WGS sequence"/>
</dbReference>
<evidence type="ECO:0000256" key="6">
    <source>
        <dbReference type="ARBA" id="ARBA00022723"/>
    </source>
</evidence>
<comment type="function">
    <text evidence="11">Required for coenzyme pyrroloquinoline quinone (PQQ) biosynthesis. It is thought that this protein is a protease that cleaves peptides bond in a small peptide (gene pqqA), providing the glutamate and tyrosine residues which are necessary for the synthesis of PQQ.</text>
</comment>
<feature type="domain" description="Coenzyme PQQ synthesis protein F-like C-terminal lobe" evidence="15">
    <location>
        <begin position="624"/>
        <end position="701"/>
    </location>
</feature>
<evidence type="ECO:0000256" key="8">
    <source>
        <dbReference type="ARBA" id="ARBA00022833"/>
    </source>
</evidence>
<dbReference type="Pfam" id="PF00675">
    <property type="entry name" value="Peptidase_M16"/>
    <property type="match status" value="1"/>
</dbReference>
<dbReference type="InterPro" id="IPR001431">
    <property type="entry name" value="Pept_M16_Zn_BS"/>
</dbReference>
<dbReference type="SUPFAM" id="SSF63411">
    <property type="entry name" value="LuxS/MPP-like metallohydrolase"/>
    <property type="match status" value="2"/>
</dbReference>
<evidence type="ECO:0000313" key="17">
    <source>
        <dbReference type="Proteomes" id="UP000316142"/>
    </source>
</evidence>
<feature type="domain" description="Coenzyme PQQ synthesis protein F N-terminal lobe" evidence="14">
    <location>
        <begin position="245"/>
        <end position="376"/>
    </location>
</feature>
<evidence type="ECO:0000256" key="4">
    <source>
        <dbReference type="ARBA" id="ARBA00015088"/>
    </source>
</evidence>
<dbReference type="InterPro" id="IPR050626">
    <property type="entry name" value="Peptidase_M16"/>
</dbReference>
<dbReference type="InterPro" id="IPR011844">
    <property type="entry name" value="PQQ_synth_PqqF"/>
</dbReference>
<keyword evidence="5" id="KW-0645">Protease</keyword>
<reference evidence="16 17" key="1">
    <citation type="submission" date="2019-06" db="EMBL/GenBank/DDBJ databases">
        <title>Taxogenomics and systematics of the genus Pantoea.</title>
        <authorList>
            <person name="Tambong J.T."/>
        </authorList>
    </citation>
    <scope>NUCLEOTIDE SEQUENCE [LARGE SCALE GENOMIC DNA]</scope>
    <source>
        <strain evidence="16 17">LMG 2558</strain>
    </source>
</reference>
<dbReference type="Pfam" id="PF22454">
    <property type="entry name" value="PQQ_syn_pqqF_N_2"/>
    <property type="match status" value="1"/>
</dbReference>
<dbReference type="PROSITE" id="PS00143">
    <property type="entry name" value="INSULINASE"/>
    <property type="match status" value="1"/>
</dbReference>
<dbReference type="NCBIfam" id="TIGR02110">
    <property type="entry name" value="PQQ_syn_pqqF"/>
    <property type="match status" value="1"/>
</dbReference>
<keyword evidence="10" id="KW-0482">Metalloprotease</keyword>
<dbReference type="PANTHER" id="PTHR43690">
    <property type="entry name" value="NARDILYSIN"/>
    <property type="match status" value="1"/>
</dbReference>
<dbReference type="InterPro" id="IPR011765">
    <property type="entry name" value="Pept_M16_N"/>
</dbReference>
<keyword evidence="9" id="KW-0884">PQQ biosynthesis</keyword>
<accession>A0ABY2Z6Y1</accession>
<comment type="similarity">
    <text evidence="3">Belongs to the peptidase M16 family.</text>
</comment>
<evidence type="ECO:0000256" key="5">
    <source>
        <dbReference type="ARBA" id="ARBA00022670"/>
    </source>
</evidence>
<sequence length="768" mass="85239">MITRGLAINGLTIELVHHADASQAAALIQVAAGSHDEPDRWPGLAHLLEHLLFTGSTSWPDEGRLMSWIQAQGGRVNATTQARRSAFFFEVTPSLLADGLLRLQDMIAHPLLDNQAIGQEVAVIDAEYQLLQRHQPTRTEAALLHAATSPPAFRRFQAGSRATFGDDLPALQRALRQFHQRYYVSGTMRLWLQGPQTLDELEQLARDFAAGLPSGYAQQDLSPPGLTGEAVWQLAEGAPAALWRSWLLDSSDGVTLWREFLLDDAPGSLLATLRERKLAEALDLQWIYQADDAHWLALKVDTDQPELTDSVIDDYLAALRQTTEPQHQHYQRLAQQRFAALAPLDQLRQRAFGFAPDEAESVLPRLLASLSRAPQSWLICSPQPAAENLVTQGFSLALSPRNAFPRTKPSPASFTFYPLSSAATAEPLPATAVVLPHHQPDDGDATLILRPEFWTTFTPERGLALEKRLRPLFAALRHQGGHGRWQEVEGVWQLTLQLPPAAAVTDRALSLMVPALTPPSESGPTPPVESIAIRALLQQLPYELAVNVAPGSWRAALKGGNAALHALIARRLSALSLPVNPAAPPTRMTPRTGLTRLPHASTDNALLLFIPLQQSEQLAALRALALIYEPRFFQRYRVEQPVGYVVSSRYLRCADEDGVLFALQSPDYSALSLLRYCRNFLRSLTPTLGECDLVALKTRLLSRESDQPLARLRQENGLAEPDAAQIQALDLRDLQQLHRTLMQDRRRWRVLFTDGERTQAWQRVAEFI</sequence>
<evidence type="ECO:0000256" key="12">
    <source>
        <dbReference type="ARBA" id="ARBA00030977"/>
    </source>
</evidence>
<comment type="pathway">
    <text evidence="2">Cofactor biosynthesis; pyrroloquinoline quinone biosynthesis.</text>
</comment>
<evidence type="ECO:0000256" key="1">
    <source>
        <dbReference type="ARBA" id="ARBA00001947"/>
    </source>
</evidence>
<dbReference type="Gene3D" id="3.30.830.10">
    <property type="entry name" value="Metalloenzyme, LuxS/M16 peptidase-like"/>
    <property type="match status" value="2"/>
</dbReference>
<evidence type="ECO:0000259" key="14">
    <source>
        <dbReference type="Pfam" id="PF22454"/>
    </source>
</evidence>
<keyword evidence="7 16" id="KW-0378">Hydrolase</keyword>
<dbReference type="EMBL" id="VHIZ01000056">
    <property type="protein sequence ID" value="TPV22201.1"/>
    <property type="molecule type" value="Genomic_DNA"/>
</dbReference>
<dbReference type="Pfam" id="PF22456">
    <property type="entry name" value="PqqF-like_C_4"/>
    <property type="match status" value="1"/>
</dbReference>
<protein>
    <recommendedName>
        <fullName evidence="4">Coenzyme PQQ synthesis protein F</fullName>
    </recommendedName>
    <alternativeName>
        <fullName evidence="12">Pyrroloquinoline quinone biosynthesis protein F</fullName>
    </alternativeName>
</protein>
<name>A0ABY2Z6Y1_9GAMM</name>
<dbReference type="RefSeq" id="WP_140925321.1">
    <property type="nucleotide sequence ID" value="NZ_VHIZ01000056.1"/>
</dbReference>
<proteinExistence type="inferred from homology"/>
<comment type="caution">
    <text evidence="16">The sequence shown here is derived from an EMBL/GenBank/DDBJ whole genome shotgun (WGS) entry which is preliminary data.</text>
</comment>
<dbReference type="InterPro" id="IPR011249">
    <property type="entry name" value="Metalloenz_LuxS/M16"/>
</dbReference>
<evidence type="ECO:0000256" key="3">
    <source>
        <dbReference type="ARBA" id="ARBA00007261"/>
    </source>
</evidence>
<dbReference type="InterPro" id="IPR054734">
    <property type="entry name" value="PqqF-like_C_4"/>
</dbReference>
<evidence type="ECO:0000256" key="7">
    <source>
        <dbReference type="ARBA" id="ARBA00022801"/>
    </source>
</evidence>
<dbReference type="PANTHER" id="PTHR43690:SF18">
    <property type="entry name" value="INSULIN-DEGRADING ENZYME-RELATED"/>
    <property type="match status" value="1"/>
</dbReference>
<dbReference type="InterPro" id="IPR054740">
    <property type="entry name" value="PqqF_N_2"/>
</dbReference>
<evidence type="ECO:0000256" key="2">
    <source>
        <dbReference type="ARBA" id="ARBA00004886"/>
    </source>
</evidence>
<evidence type="ECO:0000313" key="16">
    <source>
        <dbReference type="EMBL" id="TPV22201.1"/>
    </source>
</evidence>
<comment type="cofactor">
    <cofactor evidence="1">
        <name>Zn(2+)</name>
        <dbReference type="ChEBI" id="CHEBI:29105"/>
    </cofactor>
</comment>
<feature type="domain" description="Peptidase M16 N-terminal" evidence="13">
    <location>
        <begin position="15"/>
        <end position="147"/>
    </location>
</feature>
<keyword evidence="6" id="KW-0479">Metal-binding</keyword>
<gene>
    <name evidence="16" type="primary">pqqF</name>
    <name evidence="16" type="ORF">FJW00_18635</name>
</gene>
<keyword evidence="17" id="KW-1185">Reference proteome</keyword>
<dbReference type="GO" id="GO:0016787">
    <property type="term" value="F:hydrolase activity"/>
    <property type="evidence" value="ECO:0007669"/>
    <property type="project" value="UniProtKB-KW"/>
</dbReference>
<evidence type="ECO:0000256" key="9">
    <source>
        <dbReference type="ARBA" id="ARBA00022905"/>
    </source>
</evidence>
<evidence type="ECO:0000256" key="10">
    <source>
        <dbReference type="ARBA" id="ARBA00023049"/>
    </source>
</evidence>
<keyword evidence="8" id="KW-0862">Zinc</keyword>